<evidence type="ECO:0000313" key="2">
    <source>
        <dbReference type="Proteomes" id="UP000188268"/>
    </source>
</evidence>
<organism evidence="1 2">
    <name type="scientific">Corchorus capsularis</name>
    <name type="common">Jute</name>
    <dbReference type="NCBI Taxonomy" id="210143"/>
    <lineage>
        <taxon>Eukaryota</taxon>
        <taxon>Viridiplantae</taxon>
        <taxon>Streptophyta</taxon>
        <taxon>Embryophyta</taxon>
        <taxon>Tracheophyta</taxon>
        <taxon>Spermatophyta</taxon>
        <taxon>Magnoliopsida</taxon>
        <taxon>eudicotyledons</taxon>
        <taxon>Gunneridae</taxon>
        <taxon>Pentapetalae</taxon>
        <taxon>rosids</taxon>
        <taxon>malvids</taxon>
        <taxon>Malvales</taxon>
        <taxon>Malvaceae</taxon>
        <taxon>Grewioideae</taxon>
        <taxon>Apeibeae</taxon>
        <taxon>Corchorus</taxon>
    </lineage>
</organism>
<dbReference type="Proteomes" id="UP000188268">
    <property type="component" value="Unassembled WGS sequence"/>
</dbReference>
<evidence type="ECO:0000313" key="1">
    <source>
        <dbReference type="EMBL" id="OMO53848.1"/>
    </source>
</evidence>
<proteinExistence type="predicted"/>
<sequence length="54" mass="5576">MVESSRGDSASWDEHVGLGLITRSGSSSAFAFSTKEAGEQAKVAFVGNVKVSLS</sequence>
<name>A0A1R3G6X9_COCAP</name>
<dbReference type="AlphaFoldDB" id="A0A1R3G6X9"/>
<dbReference type="Gramene" id="OMO53848">
    <property type="protein sequence ID" value="OMO53848"/>
    <property type="gene ID" value="CCACVL1_28291"/>
</dbReference>
<accession>A0A1R3G6X9</accession>
<keyword evidence="2" id="KW-1185">Reference proteome</keyword>
<gene>
    <name evidence="1" type="ORF">CCACVL1_28291</name>
</gene>
<protein>
    <submittedName>
        <fullName evidence="1">Uncharacterized protein</fullName>
    </submittedName>
</protein>
<reference evidence="1 2" key="1">
    <citation type="submission" date="2013-09" db="EMBL/GenBank/DDBJ databases">
        <title>Corchorus capsularis genome sequencing.</title>
        <authorList>
            <person name="Alam M."/>
            <person name="Haque M.S."/>
            <person name="Islam M.S."/>
            <person name="Emdad E.M."/>
            <person name="Islam M.M."/>
            <person name="Ahmed B."/>
            <person name="Halim A."/>
            <person name="Hossen Q.M.M."/>
            <person name="Hossain M.Z."/>
            <person name="Ahmed R."/>
            <person name="Khan M.M."/>
            <person name="Islam R."/>
            <person name="Rashid M.M."/>
            <person name="Khan S.A."/>
            <person name="Rahman M.S."/>
            <person name="Alam M."/>
        </authorList>
    </citation>
    <scope>NUCLEOTIDE SEQUENCE [LARGE SCALE GENOMIC DNA]</scope>
    <source>
        <strain evidence="2">cv. CVL-1</strain>
        <tissue evidence="1">Whole seedling</tissue>
    </source>
</reference>
<dbReference type="EMBL" id="AWWV01015125">
    <property type="protein sequence ID" value="OMO53848.1"/>
    <property type="molecule type" value="Genomic_DNA"/>
</dbReference>
<comment type="caution">
    <text evidence="1">The sequence shown here is derived from an EMBL/GenBank/DDBJ whole genome shotgun (WGS) entry which is preliminary data.</text>
</comment>